<accession>A0A5J5IM57</accession>
<gene>
    <name evidence="2" type="ORF">FW778_07340</name>
</gene>
<organism evidence="2 3">
    <name type="scientific">Ginsengibacter hankyongi</name>
    <dbReference type="NCBI Taxonomy" id="2607284"/>
    <lineage>
        <taxon>Bacteria</taxon>
        <taxon>Pseudomonadati</taxon>
        <taxon>Bacteroidota</taxon>
        <taxon>Chitinophagia</taxon>
        <taxon>Chitinophagales</taxon>
        <taxon>Chitinophagaceae</taxon>
        <taxon>Ginsengibacter</taxon>
    </lineage>
</organism>
<sequence>MTTYFIKEQDCEAGPFTIDQLKIKLLNKEAQVWHAALKGWTMAGNVFELKELFEPAFASYPFGKNTPGKIQGISLKQQFKKITLLAFLLQIRK</sequence>
<dbReference type="EMBL" id="VYQF01000001">
    <property type="protein sequence ID" value="KAA9041821.1"/>
    <property type="molecule type" value="Genomic_DNA"/>
</dbReference>
<comment type="caution">
    <text evidence="2">The sequence shown here is derived from an EMBL/GenBank/DDBJ whole genome shotgun (WGS) entry which is preliminary data.</text>
</comment>
<evidence type="ECO:0000313" key="3">
    <source>
        <dbReference type="Proteomes" id="UP000326903"/>
    </source>
</evidence>
<feature type="domain" description="GYF" evidence="1">
    <location>
        <begin position="4"/>
        <end position="49"/>
    </location>
</feature>
<dbReference type="AlphaFoldDB" id="A0A5J5IM57"/>
<name>A0A5J5IM57_9BACT</name>
<dbReference type="Proteomes" id="UP000326903">
    <property type="component" value="Unassembled WGS sequence"/>
</dbReference>
<proteinExistence type="predicted"/>
<dbReference type="Pfam" id="PF14237">
    <property type="entry name" value="GYF_2"/>
    <property type="match status" value="1"/>
</dbReference>
<dbReference type="RefSeq" id="WP_150413950.1">
    <property type="nucleotide sequence ID" value="NZ_VYQF01000001.1"/>
</dbReference>
<protein>
    <submittedName>
        <fullName evidence="2">DUF4339 domain-containing protein</fullName>
    </submittedName>
</protein>
<reference evidence="2 3" key="1">
    <citation type="submission" date="2019-09" db="EMBL/GenBank/DDBJ databases">
        <title>Draft genome sequence of Ginsengibacter sp. BR5-29.</title>
        <authorList>
            <person name="Im W.-T."/>
        </authorList>
    </citation>
    <scope>NUCLEOTIDE SEQUENCE [LARGE SCALE GENOMIC DNA]</scope>
    <source>
        <strain evidence="2 3">BR5-29</strain>
    </source>
</reference>
<evidence type="ECO:0000313" key="2">
    <source>
        <dbReference type="EMBL" id="KAA9041821.1"/>
    </source>
</evidence>
<keyword evidence="3" id="KW-1185">Reference proteome</keyword>
<dbReference type="InterPro" id="IPR025640">
    <property type="entry name" value="GYF_2"/>
</dbReference>
<evidence type="ECO:0000259" key="1">
    <source>
        <dbReference type="Pfam" id="PF14237"/>
    </source>
</evidence>